<name>A0A7W9BJJ9_9RHOB</name>
<dbReference type="InterPro" id="IPR011990">
    <property type="entry name" value="TPR-like_helical_dom_sf"/>
</dbReference>
<accession>A0A7W9BJJ9</accession>
<sequence>MSKIANPSEVTDYWLHTLAPRDWYVVNPDLDAEIRRRFQPTWDEARDGRCQDWLDTPNGLLAYLILCDQFPRNMFRGTGASFATDAMSRAATQYALDKEWDMLIPEPERQFVYMPLMHSEVLADHDLSIKLFATRMPETGENNREHGIAHRNIIAEFGRFPYRNTALGRETTPAEQRFLNAGGYGYELRKVQGAAA</sequence>
<dbReference type="Gene3D" id="1.25.40.10">
    <property type="entry name" value="Tetratricopeptide repeat domain"/>
    <property type="match status" value="1"/>
</dbReference>
<dbReference type="Gene3D" id="1.20.58.320">
    <property type="entry name" value="TPR-like"/>
    <property type="match status" value="1"/>
</dbReference>
<evidence type="ECO:0000313" key="2">
    <source>
        <dbReference type="Proteomes" id="UP000535415"/>
    </source>
</evidence>
<proteinExistence type="predicted"/>
<dbReference type="Proteomes" id="UP000535415">
    <property type="component" value="Unassembled WGS sequence"/>
</dbReference>
<dbReference type="Pfam" id="PF06041">
    <property type="entry name" value="DUF924"/>
    <property type="match status" value="1"/>
</dbReference>
<dbReference type="InterPro" id="IPR010323">
    <property type="entry name" value="DUF924"/>
</dbReference>
<dbReference type="RefSeq" id="WP_221235359.1">
    <property type="nucleotide sequence ID" value="NZ_JACIJM010000003.1"/>
</dbReference>
<reference evidence="1 2" key="1">
    <citation type="submission" date="2020-08" db="EMBL/GenBank/DDBJ databases">
        <title>Genomic Encyclopedia of Type Strains, Phase IV (KMG-IV): sequencing the most valuable type-strain genomes for metagenomic binning, comparative biology and taxonomic classification.</title>
        <authorList>
            <person name="Goeker M."/>
        </authorList>
    </citation>
    <scope>NUCLEOTIDE SEQUENCE [LARGE SCALE GENOMIC DNA]</scope>
    <source>
        <strain evidence="1 2">DSM 101064</strain>
    </source>
</reference>
<comment type="caution">
    <text evidence="1">The sequence shown here is derived from an EMBL/GenBank/DDBJ whole genome shotgun (WGS) entry which is preliminary data.</text>
</comment>
<keyword evidence="2" id="KW-1185">Reference proteome</keyword>
<dbReference type="AlphaFoldDB" id="A0A7W9BJJ9"/>
<organism evidence="1 2">
    <name type="scientific">Yoonia ponticola</name>
    <dbReference type="NCBI Taxonomy" id="1524255"/>
    <lineage>
        <taxon>Bacteria</taxon>
        <taxon>Pseudomonadati</taxon>
        <taxon>Pseudomonadota</taxon>
        <taxon>Alphaproteobacteria</taxon>
        <taxon>Rhodobacterales</taxon>
        <taxon>Paracoccaceae</taxon>
        <taxon>Yoonia</taxon>
    </lineage>
</organism>
<dbReference type="EMBL" id="JACIJM010000003">
    <property type="protein sequence ID" value="MBB5721737.1"/>
    <property type="molecule type" value="Genomic_DNA"/>
</dbReference>
<gene>
    <name evidence="1" type="ORF">FHS72_001349</name>
</gene>
<protein>
    <submittedName>
        <fullName evidence="1">Uncharacterized protein (DUF924 family)</fullName>
    </submittedName>
</protein>
<evidence type="ECO:0000313" key="1">
    <source>
        <dbReference type="EMBL" id="MBB5721737.1"/>
    </source>
</evidence>
<dbReference type="SUPFAM" id="SSF48452">
    <property type="entry name" value="TPR-like"/>
    <property type="match status" value="1"/>
</dbReference>